<organism evidence="1">
    <name type="scientific">Arundo donax</name>
    <name type="common">Giant reed</name>
    <name type="synonym">Donax arundinaceus</name>
    <dbReference type="NCBI Taxonomy" id="35708"/>
    <lineage>
        <taxon>Eukaryota</taxon>
        <taxon>Viridiplantae</taxon>
        <taxon>Streptophyta</taxon>
        <taxon>Embryophyta</taxon>
        <taxon>Tracheophyta</taxon>
        <taxon>Spermatophyta</taxon>
        <taxon>Magnoliopsida</taxon>
        <taxon>Liliopsida</taxon>
        <taxon>Poales</taxon>
        <taxon>Poaceae</taxon>
        <taxon>PACMAD clade</taxon>
        <taxon>Arundinoideae</taxon>
        <taxon>Arundineae</taxon>
        <taxon>Arundo</taxon>
    </lineage>
</organism>
<dbReference type="EMBL" id="GBRH01238391">
    <property type="protein sequence ID" value="JAD59504.1"/>
    <property type="molecule type" value="Transcribed_RNA"/>
</dbReference>
<reference evidence="1" key="1">
    <citation type="submission" date="2014-09" db="EMBL/GenBank/DDBJ databases">
        <authorList>
            <person name="Magalhaes I.L.F."/>
            <person name="Oliveira U."/>
            <person name="Santos F.R."/>
            <person name="Vidigal T.H.D.A."/>
            <person name="Brescovit A.D."/>
            <person name="Santos A.J."/>
        </authorList>
    </citation>
    <scope>NUCLEOTIDE SEQUENCE</scope>
    <source>
        <tissue evidence="1">Shoot tissue taken approximately 20 cm above the soil surface</tissue>
    </source>
</reference>
<accession>A0A0A9B672</accession>
<protein>
    <submittedName>
        <fullName evidence="1">Uncharacterized protein</fullName>
    </submittedName>
</protein>
<dbReference type="AlphaFoldDB" id="A0A0A9B672"/>
<proteinExistence type="predicted"/>
<evidence type="ECO:0000313" key="1">
    <source>
        <dbReference type="EMBL" id="JAD59504.1"/>
    </source>
</evidence>
<sequence>MIARKEGYNLCIYIKRPKALYSRHLFTGKQWKRELITSTCLCAYPAWRKIYIYL</sequence>
<name>A0A0A9B672_ARUDO</name>
<reference evidence="1" key="2">
    <citation type="journal article" date="2015" name="Data Brief">
        <title>Shoot transcriptome of the giant reed, Arundo donax.</title>
        <authorList>
            <person name="Barrero R.A."/>
            <person name="Guerrero F.D."/>
            <person name="Moolhuijzen P."/>
            <person name="Goolsby J.A."/>
            <person name="Tidwell J."/>
            <person name="Bellgard S.E."/>
            <person name="Bellgard M.I."/>
        </authorList>
    </citation>
    <scope>NUCLEOTIDE SEQUENCE</scope>
    <source>
        <tissue evidence="1">Shoot tissue taken approximately 20 cm above the soil surface</tissue>
    </source>
</reference>